<evidence type="ECO:0000256" key="5">
    <source>
        <dbReference type="ARBA" id="ARBA00022692"/>
    </source>
</evidence>
<evidence type="ECO:0000313" key="11">
    <source>
        <dbReference type="EMBL" id="GFO31594.1"/>
    </source>
</evidence>
<evidence type="ECO:0000256" key="10">
    <source>
        <dbReference type="RuleBase" id="RU363063"/>
    </source>
</evidence>
<keyword evidence="9" id="KW-0472">Membrane</keyword>
<dbReference type="GO" id="GO:0006493">
    <property type="term" value="P:protein O-linked glycosylation"/>
    <property type="evidence" value="ECO:0007669"/>
    <property type="project" value="TreeGrafter"/>
</dbReference>
<keyword evidence="6" id="KW-0735">Signal-anchor</keyword>
<evidence type="ECO:0000256" key="9">
    <source>
        <dbReference type="ARBA" id="ARBA00023136"/>
    </source>
</evidence>
<dbReference type="Proteomes" id="UP000735302">
    <property type="component" value="Unassembled WGS sequence"/>
</dbReference>
<keyword evidence="4" id="KW-0808">Transferase</keyword>
<comment type="subcellular location">
    <subcellularLocation>
        <location evidence="1 10">Golgi apparatus membrane</location>
        <topology evidence="1 10">Single-pass type II membrane protein</topology>
    </subcellularLocation>
</comment>
<keyword evidence="7" id="KW-1133">Transmembrane helix</keyword>
<gene>
    <name evidence="11" type="ORF">PoB_005809900</name>
</gene>
<keyword evidence="12" id="KW-1185">Reference proteome</keyword>
<evidence type="ECO:0000256" key="6">
    <source>
        <dbReference type="ARBA" id="ARBA00022968"/>
    </source>
</evidence>
<dbReference type="GO" id="GO:0016758">
    <property type="term" value="F:hexosyltransferase activity"/>
    <property type="evidence" value="ECO:0007669"/>
    <property type="project" value="InterPro"/>
</dbReference>
<name>A0AAV4CFX8_9GAST</name>
<dbReference type="EMBL" id="BLXT01006411">
    <property type="protein sequence ID" value="GFO31594.1"/>
    <property type="molecule type" value="Genomic_DNA"/>
</dbReference>
<evidence type="ECO:0000256" key="1">
    <source>
        <dbReference type="ARBA" id="ARBA00004323"/>
    </source>
</evidence>
<dbReference type="EC" id="2.4.1.-" evidence="10"/>
<accession>A0AAV4CFX8</accession>
<evidence type="ECO:0000256" key="4">
    <source>
        <dbReference type="ARBA" id="ARBA00022679"/>
    </source>
</evidence>
<protein>
    <recommendedName>
        <fullName evidence="10">Hexosyltransferase</fullName>
        <ecNumber evidence="10">2.4.1.-</ecNumber>
    </recommendedName>
</protein>
<comment type="caution">
    <text evidence="11">The sequence shown here is derived from an EMBL/GenBank/DDBJ whole genome shotgun (WGS) entry which is preliminary data.</text>
</comment>
<dbReference type="PANTHER" id="PTHR11214">
    <property type="entry name" value="BETA-1,3-N-ACETYLGLUCOSAMINYLTRANSFERASE"/>
    <property type="match status" value="1"/>
</dbReference>
<keyword evidence="5" id="KW-0812">Transmembrane</keyword>
<evidence type="ECO:0000256" key="2">
    <source>
        <dbReference type="ARBA" id="ARBA00008661"/>
    </source>
</evidence>
<proteinExistence type="inferred from homology"/>
<keyword evidence="3 10" id="KW-0328">Glycosyltransferase</keyword>
<evidence type="ECO:0000256" key="7">
    <source>
        <dbReference type="ARBA" id="ARBA00022989"/>
    </source>
</evidence>
<dbReference type="Gene3D" id="3.90.550.50">
    <property type="match status" value="1"/>
</dbReference>
<keyword evidence="8 10" id="KW-0333">Golgi apparatus</keyword>
<dbReference type="PANTHER" id="PTHR11214:SF314">
    <property type="entry name" value="HEXOSYLTRANSFERASE"/>
    <property type="match status" value="1"/>
</dbReference>
<dbReference type="Pfam" id="PF01762">
    <property type="entry name" value="Galactosyl_T"/>
    <property type="match status" value="1"/>
</dbReference>
<dbReference type="InterPro" id="IPR002659">
    <property type="entry name" value="Glyco_trans_31"/>
</dbReference>
<evidence type="ECO:0000256" key="8">
    <source>
        <dbReference type="ARBA" id="ARBA00023034"/>
    </source>
</evidence>
<evidence type="ECO:0000256" key="3">
    <source>
        <dbReference type="ARBA" id="ARBA00022676"/>
    </source>
</evidence>
<organism evidence="11 12">
    <name type="scientific">Plakobranchus ocellatus</name>
    <dbReference type="NCBI Taxonomy" id="259542"/>
    <lineage>
        <taxon>Eukaryota</taxon>
        <taxon>Metazoa</taxon>
        <taxon>Spiralia</taxon>
        <taxon>Lophotrochozoa</taxon>
        <taxon>Mollusca</taxon>
        <taxon>Gastropoda</taxon>
        <taxon>Heterobranchia</taxon>
        <taxon>Euthyneura</taxon>
        <taxon>Panpulmonata</taxon>
        <taxon>Sacoglossa</taxon>
        <taxon>Placobranchoidea</taxon>
        <taxon>Plakobranchidae</taxon>
        <taxon>Plakobranchus</taxon>
    </lineage>
</organism>
<comment type="similarity">
    <text evidence="2 10">Belongs to the glycosyltransferase 31 family.</text>
</comment>
<sequence length="210" mass="25073">MTYAGLTPINLAIVQGNFVDHYFNLTYKTIMGYRWTQLYCDDVKLVLKIDDDVFVDIFRFFDYFLPVINVRQRTIYGRVHFIPRVHRKGKFWIGEHEYSGKNYPHFCSGFFVVVTQDVIQEIYEVAKLVRYFRLEDVFTYAMVRKAMVDVQLTHLDVVTHEWRKYQICVKDYKYRCKYFAAQLSPSDLLEYHKIAMENRRKLGLLGGPNS</sequence>
<reference evidence="11 12" key="1">
    <citation type="journal article" date="2021" name="Elife">
        <title>Chloroplast acquisition without the gene transfer in kleptoplastic sea slugs, Plakobranchus ocellatus.</title>
        <authorList>
            <person name="Maeda T."/>
            <person name="Takahashi S."/>
            <person name="Yoshida T."/>
            <person name="Shimamura S."/>
            <person name="Takaki Y."/>
            <person name="Nagai Y."/>
            <person name="Toyoda A."/>
            <person name="Suzuki Y."/>
            <person name="Arimoto A."/>
            <person name="Ishii H."/>
            <person name="Satoh N."/>
            <person name="Nishiyama T."/>
            <person name="Hasebe M."/>
            <person name="Maruyama T."/>
            <person name="Minagawa J."/>
            <person name="Obokata J."/>
            <person name="Shigenobu S."/>
        </authorList>
    </citation>
    <scope>NUCLEOTIDE SEQUENCE [LARGE SCALE GENOMIC DNA]</scope>
</reference>
<dbReference type="AlphaFoldDB" id="A0AAV4CFX8"/>
<evidence type="ECO:0000313" key="12">
    <source>
        <dbReference type="Proteomes" id="UP000735302"/>
    </source>
</evidence>
<dbReference type="GO" id="GO:0000139">
    <property type="term" value="C:Golgi membrane"/>
    <property type="evidence" value="ECO:0007669"/>
    <property type="project" value="UniProtKB-SubCell"/>
</dbReference>